<dbReference type="InterPro" id="IPR041588">
    <property type="entry name" value="Integrase_H2C2"/>
</dbReference>
<comment type="caution">
    <text evidence="8">The sequence shown here is derived from an EMBL/GenBank/DDBJ whole genome shotgun (WGS) entry which is preliminary data.</text>
</comment>
<dbReference type="InterPro" id="IPR050951">
    <property type="entry name" value="Retrovirus_Pol_polyprotein"/>
</dbReference>
<protein>
    <recommendedName>
        <fullName evidence="7">Integrase zinc-binding domain-containing protein</fullName>
    </recommendedName>
</protein>
<dbReference type="PANTHER" id="PTHR37984">
    <property type="entry name" value="PROTEIN CBG26694"/>
    <property type="match status" value="1"/>
</dbReference>
<keyword evidence="4" id="KW-0645">Protease</keyword>
<dbReference type="Pfam" id="PF13650">
    <property type="entry name" value="Asp_protease_2"/>
    <property type="match status" value="1"/>
</dbReference>
<organism evidence="8 9">
    <name type="scientific">Smittium simulii</name>
    <dbReference type="NCBI Taxonomy" id="133385"/>
    <lineage>
        <taxon>Eukaryota</taxon>
        <taxon>Fungi</taxon>
        <taxon>Fungi incertae sedis</taxon>
        <taxon>Zoopagomycota</taxon>
        <taxon>Kickxellomycotina</taxon>
        <taxon>Harpellomycetes</taxon>
        <taxon>Harpellales</taxon>
        <taxon>Legeriomycetaceae</taxon>
        <taxon>Smittium</taxon>
    </lineage>
</organism>
<evidence type="ECO:0000256" key="3">
    <source>
        <dbReference type="ARBA" id="ARBA00022722"/>
    </source>
</evidence>
<dbReference type="Gene3D" id="1.10.340.70">
    <property type="match status" value="1"/>
</dbReference>
<evidence type="ECO:0000256" key="5">
    <source>
        <dbReference type="ARBA" id="ARBA00022759"/>
    </source>
</evidence>
<dbReference type="Proteomes" id="UP000245383">
    <property type="component" value="Unassembled WGS sequence"/>
</dbReference>
<evidence type="ECO:0000313" key="8">
    <source>
        <dbReference type="EMBL" id="PVU88861.1"/>
    </source>
</evidence>
<evidence type="ECO:0000313" key="9">
    <source>
        <dbReference type="Proteomes" id="UP000245383"/>
    </source>
</evidence>
<sequence>MSKYNSDGDIAGSSFRSLKTPKDKGKSLFGDLTFSDMASAAGLETPKSPVFIPGKTYADMNIREGYPPNTLPSQRKKIDETRARLTKASYEKPPIPPHLEVKYGHLEQPAKIGGGSAEGFPKPEIYSGLDLHYSATDFMEEFEIYRCHLNITADDKASTYVIKRFLSYPALELYEELMPCKMQTLYREFNDIYMGSGYKERVFDRLLTLNPTKMTARAFIKETKKLAKNAEVGARTLMICRRKLVPPTIRAIVDFGQIEDSIEKSLDQELKRMMLAHPGSAKVYELTLRATFPPAQWSGELPKLNWVQQLNAEDGLSSFKQKNKKLLGEVSVRGKHITFLLDTGAQISIMSGRLAEELGITSDPTEVVRLRSYHGQVETAPIAKNVELNYLGKLYNLDLVISKVNTEDLILGMDWVAENNITLNWSDTKPKTVETTHDNLGFELQSDFAIGKLEYEGEGEQIPVELLPNQKRQLEALLEGYAGTFAKETKDLTQTTLVEHKIETSDADPINLKPYRLANKVREKHREGKKNPADFLSRFPWEEKDLLDSEAQVLALSVDDYDLYLKYAQTGKIPEVKEGNSGWLEVAKHLTWENDKLWKSYNNSRVWFVPPDRVLEVIGLFHAEGHLREKKLLEKLKPLFYIPDVKKEIKQFIQSCRVCQAHQQIERKTTELKPIYAKGPFALWGIDVAGPINPVSNGGNKQVTRGDGVRTTDSLVESGESLEKHFKELKKYLPTIWKDSEERNVAGKAYDKARYDRDVTPRLFRNGDLVLLKSGNKRGTFGAEAEGPYRVLRPLGDGRYRLLDFYNKAFDSHSDRLVPFSHRYSAKPALKVNNSKIGYVNNSESLVRRSGQVELSP</sequence>
<feature type="domain" description="Integrase zinc-binding" evidence="7">
    <location>
        <begin position="609"/>
        <end position="663"/>
    </location>
</feature>
<dbReference type="InterPro" id="IPR001969">
    <property type="entry name" value="Aspartic_peptidase_AS"/>
</dbReference>
<dbReference type="Gene3D" id="2.40.70.10">
    <property type="entry name" value="Acid Proteases"/>
    <property type="match status" value="1"/>
</dbReference>
<dbReference type="PROSITE" id="PS00141">
    <property type="entry name" value="ASP_PROTEASE"/>
    <property type="match status" value="1"/>
</dbReference>
<keyword evidence="5" id="KW-0255">Endonuclease</keyword>
<keyword evidence="2" id="KW-0548">Nucleotidyltransferase</keyword>
<evidence type="ECO:0000256" key="4">
    <source>
        <dbReference type="ARBA" id="ARBA00022750"/>
    </source>
</evidence>
<keyword evidence="5" id="KW-0378">Hydrolase</keyword>
<keyword evidence="4" id="KW-0064">Aspartyl protease</keyword>
<evidence type="ECO:0000259" key="7">
    <source>
        <dbReference type="Pfam" id="PF17921"/>
    </source>
</evidence>
<proteinExistence type="predicted"/>
<dbReference type="GO" id="GO:0004519">
    <property type="term" value="F:endonuclease activity"/>
    <property type="evidence" value="ECO:0007669"/>
    <property type="project" value="UniProtKB-KW"/>
</dbReference>
<evidence type="ECO:0000256" key="2">
    <source>
        <dbReference type="ARBA" id="ARBA00022695"/>
    </source>
</evidence>
<dbReference type="GO" id="GO:0006508">
    <property type="term" value="P:proteolysis"/>
    <property type="evidence" value="ECO:0007669"/>
    <property type="project" value="InterPro"/>
</dbReference>
<dbReference type="Pfam" id="PF17921">
    <property type="entry name" value="Integrase_H2C2"/>
    <property type="match status" value="1"/>
</dbReference>
<dbReference type="STRING" id="133385.A0A2T9Y951"/>
<dbReference type="GO" id="GO:0016779">
    <property type="term" value="F:nucleotidyltransferase activity"/>
    <property type="evidence" value="ECO:0007669"/>
    <property type="project" value="UniProtKB-KW"/>
</dbReference>
<dbReference type="SUPFAM" id="SSF50630">
    <property type="entry name" value="Acid proteases"/>
    <property type="match status" value="1"/>
</dbReference>
<evidence type="ECO:0000256" key="1">
    <source>
        <dbReference type="ARBA" id="ARBA00022679"/>
    </source>
</evidence>
<reference evidence="8 9" key="1">
    <citation type="journal article" date="2018" name="MBio">
        <title>Comparative Genomics Reveals the Core Gene Toolbox for the Fungus-Insect Symbiosis.</title>
        <authorList>
            <person name="Wang Y."/>
            <person name="Stata M."/>
            <person name="Wang W."/>
            <person name="Stajich J.E."/>
            <person name="White M.M."/>
            <person name="Moncalvo J.M."/>
        </authorList>
    </citation>
    <scope>NUCLEOTIDE SEQUENCE [LARGE SCALE GENOMIC DNA]</scope>
    <source>
        <strain evidence="8 9">SWE-8-4</strain>
    </source>
</reference>
<dbReference type="GO" id="GO:0004190">
    <property type="term" value="F:aspartic-type endopeptidase activity"/>
    <property type="evidence" value="ECO:0007669"/>
    <property type="project" value="UniProtKB-KW"/>
</dbReference>
<dbReference type="PANTHER" id="PTHR37984:SF5">
    <property type="entry name" value="PROTEIN NYNRIN-LIKE"/>
    <property type="match status" value="1"/>
</dbReference>
<dbReference type="InterPro" id="IPR021109">
    <property type="entry name" value="Peptidase_aspartic_dom_sf"/>
</dbReference>
<dbReference type="AlphaFoldDB" id="A0A2T9Y951"/>
<dbReference type="EMBL" id="MBFR01000353">
    <property type="protein sequence ID" value="PVU88861.1"/>
    <property type="molecule type" value="Genomic_DNA"/>
</dbReference>
<keyword evidence="1" id="KW-0808">Transferase</keyword>
<name>A0A2T9Y951_9FUNG</name>
<keyword evidence="9" id="KW-1185">Reference proteome</keyword>
<accession>A0A2T9Y951</accession>
<feature type="region of interest" description="Disordered" evidence="6">
    <location>
        <begin position="1"/>
        <end position="24"/>
    </location>
</feature>
<gene>
    <name evidence="8" type="ORF">BB561_005666</name>
</gene>
<keyword evidence="3" id="KW-0540">Nuclease</keyword>
<evidence type="ECO:0000256" key="6">
    <source>
        <dbReference type="SAM" id="MobiDB-lite"/>
    </source>
</evidence>
<dbReference type="CDD" id="cd00303">
    <property type="entry name" value="retropepsin_like"/>
    <property type="match status" value="1"/>
</dbReference>
<dbReference type="OrthoDB" id="2246976at2759"/>